<keyword evidence="2 7" id="KW-0813">Transport</keyword>
<dbReference type="Proteomes" id="UP000094578">
    <property type="component" value="Unassembled WGS sequence"/>
</dbReference>
<protein>
    <submittedName>
        <fullName evidence="9">Alpha-glucoside transport system permease protein AglF</fullName>
    </submittedName>
</protein>
<feature type="transmembrane region" description="Helical" evidence="7">
    <location>
        <begin position="281"/>
        <end position="302"/>
    </location>
</feature>
<name>A0A1E3L4D8_9BACL</name>
<evidence type="ECO:0000259" key="8">
    <source>
        <dbReference type="PROSITE" id="PS50928"/>
    </source>
</evidence>
<feature type="transmembrane region" description="Helical" evidence="7">
    <location>
        <begin position="173"/>
        <end position="196"/>
    </location>
</feature>
<dbReference type="Pfam" id="PF00528">
    <property type="entry name" value="BPD_transp_1"/>
    <property type="match status" value="1"/>
</dbReference>
<feature type="transmembrane region" description="Helical" evidence="7">
    <location>
        <begin position="124"/>
        <end position="145"/>
    </location>
</feature>
<dbReference type="AlphaFoldDB" id="A0A1E3L4D8"/>
<dbReference type="STRING" id="1886670.PTI45_02443"/>
<evidence type="ECO:0000256" key="6">
    <source>
        <dbReference type="ARBA" id="ARBA00023136"/>
    </source>
</evidence>
<sequence>MERSASQSTASSQSKSWLSTTAKETIAGYLFAAPMLIGLTIFILIPMVSLFFISLTKWNFIQGFRGVEMIGLDNFRHLFQDKSFFVSMLNNIKLLLAVPFTLLFSLVIAIVVDEKVYFKSFFKIIYFMPYISSVVAVAIVFQILFHPSQGPVNGFLMSLGVTNPPKWLADPTYALPSIMMITVWTSIGFNMVVYLAGLQSIPKDLYEAADIDGASSWRKFRSITVPMLSPTTFFLLITGIIYSFKTFDLIAVLTQGGPAKSTNVMVYEIYDQAFVNLKMGYAAAESVFLFAVILLITGIQFWGQKKWVNY</sequence>
<accession>A0A1E3L4D8</accession>
<feature type="transmembrane region" description="Helical" evidence="7">
    <location>
        <begin position="26"/>
        <end position="53"/>
    </location>
</feature>
<dbReference type="GO" id="GO:0005886">
    <property type="term" value="C:plasma membrane"/>
    <property type="evidence" value="ECO:0007669"/>
    <property type="project" value="UniProtKB-SubCell"/>
</dbReference>
<keyword evidence="10" id="KW-1185">Reference proteome</keyword>
<evidence type="ECO:0000256" key="5">
    <source>
        <dbReference type="ARBA" id="ARBA00022989"/>
    </source>
</evidence>
<dbReference type="GO" id="GO:0055085">
    <property type="term" value="P:transmembrane transport"/>
    <property type="evidence" value="ECO:0007669"/>
    <property type="project" value="InterPro"/>
</dbReference>
<dbReference type="PANTHER" id="PTHR30193">
    <property type="entry name" value="ABC TRANSPORTER PERMEASE PROTEIN"/>
    <property type="match status" value="1"/>
</dbReference>
<gene>
    <name evidence="9" type="ORF">PTI45_02443</name>
</gene>
<evidence type="ECO:0000313" key="9">
    <source>
        <dbReference type="EMBL" id="ODP28025.1"/>
    </source>
</evidence>
<dbReference type="PANTHER" id="PTHR30193:SF37">
    <property type="entry name" value="INNER MEMBRANE ABC TRANSPORTER PERMEASE PROTEIN YCJO"/>
    <property type="match status" value="1"/>
</dbReference>
<comment type="similarity">
    <text evidence="7">Belongs to the binding-protein-dependent transport system permease family.</text>
</comment>
<proteinExistence type="inferred from homology"/>
<dbReference type="EMBL" id="MDER01000043">
    <property type="protein sequence ID" value="ODP28025.1"/>
    <property type="molecule type" value="Genomic_DNA"/>
</dbReference>
<comment type="caution">
    <text evidence="9">The sequence shown here is derived from an EMBL/GenBank/DDBJ whole genome shotgun (WGS) entry which is preliminary data.</text>
</comment>
<dbReference type="InterPro" id="IPR035906">
    <property type="entry name" value="MetI-like_sf"/>
</dbReference>
<dbReference type="InterPro" id="IPR000515">
    <property type="entry name" value="MetI-like"/>
</dbReference>
<dbReference type="PROSITE" id="PS50928">
    <property type="entry name" value="ABC_TM1"/>
    <property type="match status" value="1"/>
</dbReference>
<keyword evidence="5 7" id="KW-1133">Transmembrane helix</keyword>
<dbReference type="RefSeq" id="WP_069327862.1">
    <property type="nucleotide sequence ID" value="NZ_MDER01000043.1"/>
</dbReference>
<dbReference type="SUPFAM" id="SSF161098">
    <property type="entry name" value="MetI-like"/>
    <property type="match status" value="1"/>
</dbReference>
<comment type="subcellular location">
    <subcellularLocation>
        <location evidence="1 7">Cell membrane</location>
        <topology evidence="1 7">Multi-pass membrane protein</topology>
    </subcellularLocation>
</comment>
<feature type="transmembrane region" description="Helical" evidence="7">
    <location>
        <begin position="225"/>
        <end position="244"/>
    </location>
</feature>
<organism evidence="9 10">
    <name type="scientific">Paenibacillus nuruki</name>
    <dbReference type="NCBI Taxonomy" id="1886670"/>
    <lineage>
        <taxon>Bacteria</taxon>
        <taxon>Bacillati</taxon>
        <taxon>Bacillota</taxon>
        <taxon>Bacilli</taxon>
        <taxon>Bacillales</taxon>
        <taxon>Paenibacillaceae</taxon>
        <taxon>Paenibacillus</taxon>
    </lineage>
</organism>
<evidence type="ECO:0000256" key="2">
    <source>
        <dbReference type="ARBA" id="ARBA00022448"/>
    </source>
</evidence>
<dbReference type="CDD" id="cd06261">
    <property type="entry name" value="TM_PBP2"/>
    <property type="match status" value="1"/>
</dbReference>
<dbReference type="InterPro" id="IPR051393">
    <property type="entry name" value="ABC_transporter_permease"/>
</dbReference>
<evidence type="ECO:0000256" key="7">
    <source>
        <dbReference type="RuleBase" id="RU363032"/>
    </source>
</evidence>
<evidence type="ECO:0000313" key="10">
    <source>
        <dbReference type="Proteomes" id="UP000094578"/>
    </source>
</evidence>
<evidence type="ECO:0000256" key="3">
    <source>
        <dbReference type="ARBA" id="ARBA00022475"/>
    </source>
</evidence>
<keyword evidence="3" id="KW-1003">Cell membrane</keyword>
<feature type="transmembrane region" description="Helical" evidence="7">
    <location>
        <begin position="92"/>
        <end position="112"/>
    </location>
</feature>
<keyword evidence="4 7" id="KW-0812">Transmembrane</keyword>
<evidence type="ECO:0000256" key="4">
    <source>
        <dbReference type="ARBA" id="ARBA00022692"/>
    </source>
</evidence>
<evidence type="ECO:0000256" key="1">
    <source>
        <dbReference type="ARBA" id="ARBA00004651"/>
    </source>
</evidence>
<reference evidence="9 10" key="1">
    <citation type="submission" date="2016-08" db="EMBL/GenBank/DDBJ databases">
        <title>Genome sequencing of Paenibacillus sp. TI45-13ar, isolated from Korean traditional nuruk.</title>
        <authorList>
            <person name="Kim S.-J."/>
        </authorList>
    </citation>
    <scope>NUCLEOTIDE SEQUENCE [LARGE SCALE GENOMIC DNA]</scope>
    <source>
        <strain evidence="9 10">TI45-13ar</strain>
    </source>
</reference>
<dbReference type="PATRIC" id="fig|1886670.3.peg.2487"/>
<feature type="domain" description="ABC transmembrane type-1" evidence="8">
    <location>
        <begin position="87"/>
        <end position="300"/>
    </location>
</feature>
<keyword evidence="6 7" id="KW-0472">Membrane</keyword>
<dbReference type="Gene3D" id="1.10.3720.10">
    <property type="entry name" value="MetI-like"/>
    <property type="match status" value="1"/>
</dbReference>